<evidence type="ECO:0000313" key="2">
    <source>
        <dbReference type="Proteomes" id="UP000464688"/>
    </source>
</evidence>
<dbReference type="Proteomes" id="UP000464688">
    <property type="component" value="Chromosome"/>
</dbReference>
<reference evidence="1 2" key="1">
    <citation type="journal article" date="2014" name="Genome Announc.">
        <title>Draft Genome Sequences of a Phylogenetically Diverse Suite of Pseudomonas syringae Strains from Multiple Source Populations.</title>
        <authorList>
            <person name="Baltrus D.A."/>
            <person name="Yourstone S."/>
            <person name="Lind A."/>
            <person name="Guilbaud C."/>
            <person name="Sands D.C."/>
            <person name="Jones C.D."/>
            <person name="Morris C.E."/>
            <person name="Dangl J.L."/>
        </authorList>
    </citation>
    <scope>NUCLEOTIDE SEQUENCE [LARGE SCALE GENOMIC DNA]</scope>
    <source>
        <strain evidence="1 2">UB303</strain>
    </source>
</reference>
<proteinExistence type="predicted"/>
<dbReference type="EMBL" id="CP047267">
    <property type="protein sequence ID" value="QHF08399.1"/>
    <property type="molecule type" value="Genomic_DNA"/>
</dbReference>
<dbReference type="RefSeq" id="WP_024659575.1">
    <property type="nucleotide sequence ID" value="NZ_CP047267.1"/>
</dbReference>
<sequence>MNKLLELLENDRTLPIRTIKALGSHTVKMPLNLHPDSDLIKHDKHVDKDYVVEDTLDLNDDYPFILNARLDDYGYPNGKKLFKEFSAFRGIRYDLSSLDQRRSKINLRGVLTGSYPEMDIDIVCRVKIHAINSDDYAELELHESLAIEGYLLEQETNYKLALFMYFSAVESILRNIIEELKKDASKEEAKKLEHYALAEKAKIAGKYIFKVDDLKQLPIWGSLMGLLKSSTNLRNKIAHAQKTHTITREDAGMAAALYIITQHIFIRKSSSLSDIIKACKSKKKKGKD</sequence>
<organism evidence="1 2">
    <name type="scientific">Pseudomonas syringae UB303</name>
    <dbReference type="NCBI Taxonomy" id="1357287"/>
    <lineage>
        <taxon>Bacteria</taxon>
        <taxon>Pseudomonadati</taxon>
        <taxon>Pseudomonadota</taxon>
        <taxon>Gammaproteobacteria</taxon>
        <taxon>Pseudomonadales</taxon>
        <taxon>Pseudomonadaceae</taxon>
        <taxon>Pseudomonas</taxon>
        <taxon>Pseudomonas syringae</taxon>
    </lineage>
</organism>
<protein>
    <submittedName>
        <fullName evidence="1">Uncharacterized protein</fullName>
    </submittedName>
</protein>
<accession>A0AAJ4E4C6</accession>
<dbReference type="AlphaFoldDB" id="A0AAJ4E4C6"/>
<evidence type="ECO:0000313" key="1">
    <source>
        <dbReference type="EMBL" id="QHF08399.1"/>
    </source>
</evidence>
<name>A0AAJ4E4C6_PSESX</name>
<gene>
    <name evidence="1" type="ORF">N026_13205</name>
</gene>